<dbReference type="RefSeq" id="WP_153971653.1">
    <property type="nucleotide sequence ID" value="NZ_JACRWE010000003.1"/>
</dbReference>
<dbReference type="PROSITE" id="PS00041">
    <property type="entry name" value="HTH_ARAC_FAMILY_1"/>
    <property type="match status" value="1"/>
</dbReference>
<name>A0ABR7JPM2_9FIRM</name>
<dbReference type="InterPro" id="IPR020449">
    <property type="entry name" value="Tscrpt_reg_AraC-type_HTH"/>
</dbReference>
<proteinExistence type="predicted"/>
<reference evidence="5 6" key="1">
    <citation type="submission" date="2020-08" db="EMBL/GenBank/DDBJ databases">
        <authorList>
            <person name="Liu C."/>
            <person name="Sun Q."/>
        </authorList>
    </citation>
    <scope>NUCLEOTIDE SEQUENCE [LARGE SCALE GENOMIC DNA]</scope>
    <source>
        <strain evidence="5 6">NSJ-18</strain>
    </source>
</reference>
<evidence type="ECO:0000256" key="1">
    <source>
        <dbReference type="ARBA" id="ARBA00023015"/>
    </source>
</evidence>
<dbReference type="InterPro" id="IPR009057">
    <property type="entry name" value="Homeodomain-like_sf"/>
</dbReference>
<evidence type="ECO:0000313" key="5">
    <source>
        <dbReference type="EMBL" id="MBC5996881.1"/>
    </source>
</evidence>
<dbReference type="Proteomes" id="UP000609849">
    <property type="component" value="Unassembled WGS sequence"/>
</dbReference>
<dbReference type="InterPro" id="IPR018062">
    <property type="entry name" value="HTH_AraC-typ_CS"/>
</dbReference>
<accession>A0ABR7JPM2</accession>
<organism evidence="5 6">
    <name type="scientific">Romboutsia faecis</name>
    <dbReference type="NCBI Taxonomy" id="2764597"/>
    <lineage>
        <taxon>Bacteria</taxon>
        <taxon>Bacillati</taxon>
        <taxon>Bacillota</taxon>
        <taxon>Clostridia</taxon>
        <taxon>Peptostreptococcales</taxon>
        <taxon>Peptostreptococcaceae</taxon>
        <taxon>Romboutsia</taxon>
    </lineage>
</organism>
<dbReference type="PRINTS" id="PR00032">
    <property type="entry name" value="HTHARAC"/>
</dbReference>
<evidence type="ECO:0000256" key="3">
    <source>
        <dbReference type="ARBA" id="ARBA00023163"/>
    </source>
</evidence>
<protein>
    <submittedName>
        <fullName evidence="5">Helix-turn-helix transcriptional regulator</fullName>
    </submittedName>
</protein>
<evidence type="ECO:0000313" key="6">
    <source>
        <dbReference type="Proteomes" id="UP000609849"/>
    </source>
</evidence>
<dbReference type="PANTHER" id="PTHR43280:SF10">
    <property type="entry name" value="REGULATORY PROTEIN POCR"/>
    <property type="match status" value="1"/>
</dbReference>
<dbReference type="PROSITE" id="PS01124">
    <property type="entry name" value="HTH_ARAC_FAMILY_2"/>
    <property type="match status" value="1"/>
</dbReference>
<feature type="domain" description="HTH araC/xylS-type" evidence="4">
    <location>
        <begin position="298"/>
        <end position="396"/>
    </location>
</feature>
<evidence type="ECO:0000256" key="2">
    <source>
        <dbReference type="ARBA" id="ARBA00023125"/>
    </source>
</evidence>
<evidence type="ECO:0000259" key="4">
    <source>
        <dbReference type="PROSITE" id="PS01124"/>
    </source>
</evidence>
<comment type="caution">
    <text evidence="5">The sequence shown here is derived from an EMBL/GenBank/DDBJ whole genome shotgun (WGS) entry which is preliminary data.</text>
</comment>
<sequence length="399" mass="46197">MTDNDISFWAQSISISLGISIYMTSGEEEIVRVLKNNPFFKLISNVNLKKFANKYTNICVKKVSYFIEGPFSTYFMIICLDENFNKNLVIGPFINKVVSKDEILEVTSLLNFDYSLVEEIVKYYNTVPIVENLKLISLINLFLEKYFNTNGPFPFIFIQKNNLSENNFDFNINLDNISFSSIENQYKMENEFLNYVSAGNFSSACITFKNLILDAEVNFKLDSYFYSSSGFFMLNSMLKKSVESSGVHPTYLDSVFRRYNLIISSNKNLNKNMALKMIKDYCNLVTKYSLNYINPLLRKIIAYINYNYSSELTVSGISNHFGITSNYLYCLFKKEMGISAIEFINKTRIDEASKLIRETDMQIQNVAESVGLNDTSYFARLFKKYMGITPSRYKKNFNL</sequence>
<keyword evidence="2" id="KW-0238">DNA-binding</keyword>
<keyword evidence="3" id="KW-0804">Transcription</keyword>
<dbReference type="Pfam" id="PF12833">
    <property type="entry name" value="HTH_18"/>
    <property type="match status" value="1"/>
</dbReference>
<dbReference type="PANTHER" id="PTHR43280">
    <property type="entry name" value="ARAC-FAMILY TRANSCRIPTIONAL REGULATOR"/>
    <property type="match status" value="1"/>
</dbReference>
<dbReference type="EMBL" id="JACRWE010000003">
    <property type="protein sequence ID" value="MBC5996881.1"/>
    <property type="molecule type" value="Genomic_DNA"/>
</dbReference>
<gene>
    <name evidence="5" type="ORF">H8923_08920</name>
</gene>
<dbReference type="SUPFAM" id="SSF46689">
    <property type="entry name" value="Homeodomain-like"/>
    <property type="match status" value="2"/>
</dbReference>
<keyword evidence="1" id="KW-0805">Transcription regulation</keyword>
<keyword evidence="6" id="KW-1185">Reference proteome</keyword>
<dbReference type="Gene3D" id="1.10.10.60">
    <property type="entry name" value="Homeodomain-like"/>
    <property type="match status" value="2"/>
</dbReference>
<dbReference type="SMART" id="SM00342">
    <property type="entry name" value="HTH_ARAC"/>
    <property type="match status" value="1"/>
</dbReference>
<dbReference type="InterPro" id="IPR018060">
    <property type="entry name" value="HTH_AraC"/>
</dbReference>